<evidence type="ECO:0000259" key="1">
    <source>
        <dbReference type="PROSITE" id="PS51688"/>
    </source>
</evidence>
<dbReference type="PROSITE" id="PS51688">
    <property type="entry name" value="ICA"/>
    <property type="match status" value="1"/>
</dbReference>
<evidence type="ECO:0000313" key="2">
    <source>
        <dbReference type="EMBL" id="KAG5188326.1"/>
    </source>
</evidence>
<dbReference type="InterPro" id="IPR030392">
    <property type="entry name" value="S74_ICA"/>
</dbReference>
<reference evidence="2" key="1">
    <citation type="submission" date="2021-02" db="EMBL/GenBank/DDBJ databases">
        <title>First Annotated Genome of the Yellow-green Alga Tribonema minus.</title>
        <authorList>
            <person name="Mahan K.M."/>
        </authorList>
    </citation>
    <scope>NUCLEOTIDE SEQUENCE</scope>
    <source>
        <strain evidence="2">UTEX B ZZ1240</strain>
    </source>
</reference>
<proteinExistence type="predicted"/>
<dbReference type="Proteomes" id="UP000664859">
    <property type="component" value="Unassembled WGS sequence"/>
</dbReference>
<dbReference type="AlphaFoldDB" id="A0A835Z7Y1"/>
<name>A0A835Z7Y1_9STRA</name>
<dbReference type="Pfam" id="PF13884">
    <property type="entry name" value="Peptidase_S74"/>
    <property type="match status" value="1"/>
</dbReference>
<evidence type="ECO:0000313" key="3">
    <source>
        <dbReference type="Proteomes" id="UP000664859"/>
    </source>
</evidence>
<keyword evidence="3" id="KW-1185">Reference proteome</keyword>
<comment type="caution">
    <text evidence="2">The sequence shown here is derived from an EMBL/GenBank/DDBJ whole genome shotgun (WGS) entry which is preliminary data.</text>
</comment>
<accession>A0A835Z7Y1</accession>
<protein>
    <recommendedName>
        <fullName evidence="1">Peptidase S74 domain-containing protein</fullName>
    </recommendedName>
</protein>
<gene>
    <name evidence="2" type="ORF">JKP88DRAFT_135728</name>
</gene>
<feature type="non-terminal residue" evidence="2">
    <location>
        <position position="1"/>
    </location>
</feature>
<feature type="domain" description="Peptidase S74" evidence="1">
    <location>
        <begin position="2"/>
        <end position="86"/>
    </location>
</feature>
<dbReference type="OrthoDB" id="27041at2759"/>
<dbReference type="EMBL" id="JAFCMP010000071">
    <property type="protein sequence ID" value="KAG5188326.1"/>
    <property type="molecule type" value="Genomic_DNA"/>
</dbReference>
<feature type="non-terminal residue" evidence="2">
    <location>
        <position position="86"/>
    </location>
</feature>
<organism evidence="2 3">
    <name type="scientific">Tribonema minus</name>
    <dbReference type="NCBI Taxonomy" id="303371"/>
    <lineage>
        <taxon>Eukaryota</taxon>
        <taxon>Sar</taxon>
        <taxon>Stramenopiles</taxon>
        <taxon>Ochrophyta</taxon>
        <taxon>PX clade</taxon>
        <taxon>Xanthophyceae</taxon>
        <taxon>Tribonematales</taxon>
        <taxon>Tribonemataceae</taxon>
        <taxon>Tribonema</taxon>
    </lineage>
</organism>
<sequence length="86" mass="9426">SSDRRLKENIVPLSATLNDLSNIMGVRFTWREGTPEYRHSGDAPQIGFIAQNVKTVFPELVGGDEEKGHLGVNYAAFAPILVEGVK</sequence>